<dbReference type="InterPro" id="IPR043502">
    <property type="entry name" value="DNA/RNA_pol_sf"/>
</dbReference>
<organism evidence="2 3">
    <name type="scientific">Trifolium medium</name>
    <dbReference type="NCBI Taxonomy" id="97028"/>
    <lineage>
        <taxon>Eukaryota</taxon>
        <taxon>Viridiplantae</taxon>
        <taxon>Streptophyta</taxon>
        <taxon>Embryophyta</taxon>
        <taxon>Tracheophyta</taxon>
        <taxon>Spermatophyta</taxon>
        <taxon>Magnoliopsida</taxon>
        <taxon>eudicotyledons</taxon>
        <taxon>Gunneridae</taxon>
        <taxon>Pentapetalae</taxon>
        <taxon>rosids</taxon>
        <taxon>fabids</taxon>
        <taxon>Fabales</taxon>
        <taxon>Fabaceae</taxon>
        <taxon>Papilionoideae</taxon>
        <taxon>50 kb inversion clade</taxon>
        <taxon>NPAAA clade</taxon>
        <taxon>Hologalegina</taxon>
        <taxon>IRL clade</taxon>
        <taxon>Trifolieae</taxon>
        <taxon>Trifolium</taxon>
    </lineage>
</organism>
<dbReference type="Gene3D" id="3.30.70.270">
    <property type="match status" value="1"/>
</dbReference>
<dbReference type="Proteomes" id="UP000265520">
    <property type="component" value="Unassembled WGS sequence"/>
</dbReference>
<evidence type="ECO:0000259" key="1">
    <source>
        <dbReference type="Pfam" id="PF00078"/>
    </source>
</evidence>
<proteinExistence type="predicted"/>
<accession>A0A392MDC2</accession>
<gene>
    <name evidence="2" type="ORF">A2U01_0006316</name>
</gene>
<dbReference type="Gene3D" id="3.10.10.10">
    <property type="entry name" value="HIV Type 1 Reverse Transcriptase, subunit A, domain 1"/>
    <property type="match status" value="1"/>
</dbReference>
<feature type="non-terminal residue" evidence="2">
    <location>
        <position position="332"/>
    </location>
</feature>
<protein>
    <recommendedName>
        <fullName evidence="1">Reverse transcriptase domain-containing protein</fullName>
    </recommendedName>
</protein>
<dbReference type="AlphaFoldDB" id="A0A392MDC2"/>
<name>A0A392MDC2_9FABA</name>
<dbReference type="InterPro" id="IPR043128">
    <property type="entry name" value="Rev_trsase/Diguanyl_cyclase"/>
</dbReference>
<dbReference type="InterPro" id="IPR053134">
    <property type="entry name" value="RNA-dir_DNA_polymerase"/>
</dbReference>
<dbReference type="Pfam" id="PF00078">
    <property type="entry name" value="RVT_1"/>
    <property type="match status" value="1"/>
</dbReference>
<dbReference type="PANTHER" id="PTHR24559:SF444">
    <property type="entry name" value="REVERSE TRANSCRIPTASE DOMAIN-CONTAINING PROTEIN"/>
    <property type="match status" value="1"/>
</dbReference>
<comment type="caution">
    <text evidence="2">The sequence shown here is derived from an EMBL/GenBank/DDBJ whole genome shotgun (WGS) entry which is preliminary data.</text>
</comment>
<dbReference type="CDD" id="cd01647">
    <property type="entry name" value="RT_LTR"/>
    <property type="match status" value="1"/>
</dbReference>
<reference evidence="2 3" key="1">
    <citation type="journal article" date="2018" name="Front. Plant Sci.">
        <title>Red Clover (Trifolium pratense) and Zigzag Clover (T. medium) - A Picture of Genomic Similarities and Differences.</title>
        <authorList>
            <person name="Dluhosova J."/>
            <person name="Istvanek J."/>
            <person name="Nedelnik J."/>
            <person name="Repkova J."/>
        </authorList>
    </citation>
    <scope>NUCLEOTIDE SEQUENCE [LARGE SCALE GENOMIC DNA]</scope>
    <source>
        <strain evidence="3">cv. 10/8</strain>
        <tissue evidence="2">Leaf</tissue>
    </source>
</reference>
<dbReference type="EMBL" id="LXQA010008577">
    <property type="protein sequence ID" value="MCH85470.1"/>
    <property type="molecule type" value="Genomic_DNA"/>
</dbReference>
<feature type="domain" description="Reverse transcriptase" evidence="1">
    <location>
        <begin position="243"/>
        <end position="331"/>
    </location>
</feature>
<dbReference type="PANTHER" id="PTHR24559">
    <property type="entry name" value="TRANSPOSON TY3-I GAG-POL POLYPROTEIN"/>
    <property type="match status" value="1"/>
</dbReference>
<sequence>MVISGGGFNKVTIGLVKRKFEKIIDASLNLNATLDKTKGGSLPLAFYREELPGGSANAQIPLLIQADMANFDVRRILVDPGSSVDIMYAHLFETLQFDEYHLTPYVGSDLQGFNDATTKPWGYVDLIDNHCRLSRRALYRPFEDEVLNEQGAGSQLAKEAQANTLAPRTKYGEFELVLLGEDPSKGVKIGTGLPDLARKQLKACMRENAGLFAWSATEMPGLDPEIACHQLTIDPATSVVVQRRRYNQIPMAKADKEKTAFMIESGNYYYNVMPFGLKNAGATYQRMMNKVFRGEIGDMLEVYMDDIIVKSHEETDHAGHLRKVFEQARECK</sequence>
<dbReference type="SUPFAM" id="SSF56672">
    <property type="entry name" value="DNA/RNA polymerases"/>
    <property type="match status" value="1"/>
</dbReference>
<keyword evidence="3" id="KW-1185">Reference proteome</keyword>
<evidence type="ECO:0000313" key="2">
    <source>
        <dbReference type="EMBL" id="MCH85470.1"/>
    </source>
</evidence>
<evidence type="ECO:0000313" key="3">
    <source>
        <dbReference type="Proteomes" id="UP000265520"/>
    </source>
</evidence>
<dbReference type="InterPro" id="IPR000477">
    <property type="entry name" value="RT_dom"/>
</dbReference>